<sequence>MLNKSVFSRHELDCIGIDLAGIVLQGPAELGTFDLRSCRRPLADDLDVQQTVFRVLSAKQTAFVHRCVKGCNTDLDDARAYTHTHAARTFGSGVTSIDPTGTDDLGSTPSIGSPRFLSQYLELLAPSPSTATSSSCQCDQLPLPPSTWPTFTPGPTLHAAGWGQPQMTSSSVLVSPYGSSQQHSYSSGHSYGSGSYSTAGSEYEGNYGYSHDTEYMAPYGSGYQYDCDPNQAHYMQQPSTASASEADRAATGSTAAGPVREGGGGEYITGLVQRRIHISKLHDQTQHQDVKKLLEKVNGVLKIQFQQADSKRGKKCHALVTLVTHEAATNAIARLEGKTLKGRAIAVRLAVELQRPHRPQQHHTSTLSSGGYAPSSSSSYSPEGSYSNAYSQDSHSVYSMGDSGGDSHSGRSYRRRGSHKSGSKKDQPMVVDGTIG</sequence>
<dbReference type="Gene3D" id="3.30.70.330">
    <property type="match status" value="1"/>
</dbReference>
<accession>A0A6P8B9I0</accession>
<dbReference type="RefSeq" id="XP_030983837.1">
    <property type="nucleotide sequence ID" value="XM_031124547.1"/>
</dbReference>
<dbReference type="Proteomes" id="UP000515153">
    <property type="component" value="Unplaced"/>
</dbReference>
<feature type="domain" description="RRM" evidence="3">
    <location>
        <begin position="274"/>
        <end position="352"/>
    </location>
</feature>
<organism evidence="4 5">
    <name type="scientific">Pyricularia grisea</name>
    <name type="common">Crabgrass-specific blast fungus</name>
    <name type="synonym">Magnaporthe grisea</name>
    <dbReference type="NCBI Taxonomy" id="148305"/>
    <lineage>
        <taxon>Eukaryota</taxon>
        <taxon>Fungi</taxon>
        <taxon>Dikarya</taxon>
        <taxon>Ascomycota</taxon>
        <taxon>Pezizomycotina</taxon>
        <taxon>Sordariomycetes</taxon>
        <taxon>Sordariomycetidae</taxon>
        <taxon>Magnaporthales</taxon>
        <taxon>Pyriculariaceae</taxon>
        <taxon>Pyricularia</taxon>
    </lineage>
</organism>
<feature type="region of interest" description="Disordered" evidence="2">
    <location>
        <begin position="231"/>
        <end position="264"/>
    </location>
</feature>
<feature type="compositionally biased region" description="Low complexity" evidence="2">
    <location>
        <begin position="368"/>
        <end position="387"/>
    </location>
</feature>
<dbReference type="SMART" id="SM00360">
    <property type="entry name" value="RRM"/>
    <property type="match status" value="1"/>
</dbReference>
<protein>
    <recommendedName>
        <fullName evidence="3">RRM domain-containing protein</fullName>
    </recommendedName>
</protein>
<feature type="region of interest" description="Disordered" evidence="2">
    <location>
        <begin position="173"/>
        <end position="197"/>
    </location>
</feature>
<dbReference type="PROSITE" id="PS50102">
    <property type="entry name" value="RRM"/>
    <property type="match status" value="1"/>
</dbReference>
<feature type="compositionally biased region" description="Basic residues" evidence="2">
    <location>
        <begin position="411"/>
        <end position="422"/>
    </location>
</feature>
<dbReference type="KEGG" id="pgri:PgNI_04502"/>
<dbReference type="Pfam" id="PF00076">
    <property type="entry name" value="RRM_1"/>
    <property type="match status" value="1"/>
</dbReference>
<name>A0A6P8B9I0_PYRGI</name>
<dbReference type="CDD" id="cd00590">
    <property type="entry name" value="RRM_SF"/>
    <property type="match status" value="1"/>
</dbReference>
<reference evidence="5" key="3">
    <citation type="submission" date="2025-08" db="UniProtKB">
        <authorList>
            <consortium name="RefSeq"/>
        </authorList>
    </citation>
    <scope>IDENTIFICATION</scope>
    <source>
        <strain evidence="5">NI907</strain>
    </source>
</reference>
<dbReference type="GO" id="GO:0003723">
    <property type="term" value="F:RNA binding"/>
    <property type="evidence" value="ECO:0007669"/>
    <property type="project" value="UniProtKB-UniRule"/>
</dbReference>
<gene>
    <name evidence="5" type="ORF">PgNI_04502</name>
</gene>
<evidence type="ECO:0000313" key="5">
    <source>
        <dbReference type="RefSeq" id="XP_030983837.1"/>
    </source>
</evidence>
<dbReference type="InterPro" id="IPR000504">
    <property type="entry name" value="RRM_dom"/>
</dbReference>
<dbReference type="SUPFAM" id="SSF54928">
    <property type="entry name" value="RNA-binding domain, RBD"/>
    <property type="match status" value="1"/>
</dbReference>
<feature type="region of interest" description="Disordered" evidence="2">
    <location>
        <begin position="352"/>
        <end position="436"/>
    </location>
</feature>
<evidence type="ECO:0000256" key="2">
    <source>
        <dbReference type="SAM" id="MobiDB-lite"/>
    </source>
</evidence>
<feature type="compositionally biased region" description="Polar residues" evidence="2">
    <location>
        <begin position="233"/>
        <end position="243"/>
    </location>
</feature>
<dbReference type="AlphaFoldDB" id="A0A6P8B9I0"/>
<reference evidence="5" key="1">
    <citation type="journal article" date="2019" name="Mol. Biol. Evol.">
        <title>Blast fungal genomes show frequent chromosomal changes, gene gains and losses, and effector gene turnover.</title>
        <authorList>
            <person name="Gomez Luciano L.B."/>
            <person name="Jason Tsai I."/>
            <person name="Chuma I."/>
            <person name="Tosa Y."/>
            <person name="Chen Y.H."/>
            <person name="Li J.Y."/>
            <person name="Li M.Y."/>
            <person name="Jade Lu M.Y."/>
            <person name="Nakayashiki H."/>
            <person name="Li W.H."/>
        </authorList>
    </citation>
    <scope>NUCLEOTIDE SEQUENCE</scope>
    <source>
        <strain evidence="5">NI907</strain>
    </source>
</reference>
<evidence type="ECO:0000259" key="3">
    <source>
        <dbReference type="PROSITE" id="PS50102"/>
    </source>
</evidence>
<keyword evidence="1" id="KW-0694">RNA-binding</keyword>
<reference evidence="5" key="2">
    <citation type="submission" date="2019-10" db="EMBL/GenBank/DDBJ databases">
        <authorList>
            <consortium name="NCBI Genome Project"/>
        </authorList>
    </citation>
    <scope>NUCLEOTIDE SEQUENCE</scope>
    <source>
        <strain evidence="5">NI907</strain>
    </source>
</reference>
<dbReference type="InterPro" id="IPR012677">
    <property type="entry name" value="Nucleotide-bd_a/b_plait_sf"/>
</dbReference>
<evidence type="ECO:0000256" key="1">
    <source>
        <dbReference type="PROSITE-ProRule" id="PRU00176"/>
    </source>
</evidence>
<keyword evidence="4" id="KW-1185">Reference proteome</keyword>
<feature type="compositionally biased region" description="Polar residues" evidence="2">
    <location>
        <begin position="388"/>
        <end position="397"/>
    </location>
</feature>
<proteinExistence type="predicted"/>
<dbReference type="InterPro" id="IPR035979">
    <property type="entry name" value="RBD_domain_sf"/>
</dbReference>
<evidence type="ECO:0000313" key="4">
    <source>
        <dbReference type="Proteomes" id="UP000515153"/>
    </source>
</evidence>
<dbReference type="GeneID" id="41959456"/>